<evidence type="ECO:0000313" key="3">
    <source>
        <dbReference type="Proteomes" id="UP001357452"/>
    </source>
</evidence>
<dbReference type="EMBL" id="JAZGLY010000003">
    <property type="protein sequence ID" value="MEE6186968.1"/>
    <property type="molecule type" value="Genomic_DNA"/>
</dbReference>
<dbReference type="Proteomes" id="UP001357452">
    <property type="component" value="Unassembled WGS sequence"/>
</dbReference>
<feature type="region of interest" description="Disordered" evidence="1">
    <location>
        <begin position="122"/>
        <end position="162"/>
    </location>
</feature>
<feature type="compositionally biased region" description="Polar residues" evidence="1">
    <location>
        <begin position="125"/>
        <end position="138"/>
    </location>
</feature>
<feature type="compositionally biased region" description="Basic and acidic residues" evidence="1">
    <location>
        <begin position="139"/>
        <end position="162"/>
    </location>
</feature>
<sequence length="383" mass="42664">MQENNRTYTFYGPEEIQRYLKGDMSAQEMHDLEKAALKDPLLADAIDGFSKADWELSRLHFNQIKAEITGASTGHHLVVPLQKNASKWWRGAAAACILGVIGIGTWWQTQDVSSESTPLADLPALSTTHEPTPTTPKSVQKDVVDTKNPHPPKEKKTIEKIDNQEQKRRIASIYTSETKSPAHSGKTATSAPQVPIELSESMTSPVASLHLQQEAQLFSSRNVDSSIIIAMSLQESTAAISSQIPTTVQNQLMAPVKSKERVSSSEPVVVAVPSQDPKIGTIGDFRKFKSTRELKSKELVYPEEGWAHFYQELGNTLHIDSTRTTTKTIQIRFRVDDNGDPVDFEIVESPDAIQARKVIEQIKKHKWKNSTIDKNAVVRIYVN</sequence>
<reference evidence="2 3" key="1">
    <citation type="submission" date="2024-01" db="EMBL/GenBank/DDBJ databases">
        <title>Niabella digestum sp. nov., isolated from waste digestion system.</title>
        <authorList>
            <person name="Zhang L."/>
        </authorList>
    </citation>
    <scope>NUCLEOTIDE SEQUENCE [LARGE SCALE GENOMIC DNA]</scope>
    <source>
        <strain evidence="2 3">A18</strain>
    </source>
</reference>
<comment type="caution">
    <text evidence="2">The sequence shown here is derived from an EMBL/GenBank/DDBJ whole genome shotgun (WGS) entry which is preliminary data.</text>
</comment>
<dbReference type="Gene3D" id="3.30.1150.10">
    <property type="match status" value="1"/>
</dbReference>
<evidence type="ECO:0008006" key="4">
    <source>
        <dbReference type="Google" id="ProtNLM"/>
    </source>
</evidence>
<accession>A0ABU7RG30</accession>
<name>A0ABU7RG30_9BACT</name>
<evidence type="ECO:0000313" key="2">
    <source>
        <dbReference type="EMBL" id="MEE6186968.1"/>
    </source>
</evidence>
<keyword evidence="3" id="KW-1185">Reference proteome</keyword>
<evidence type="ECO:0000256" key="1">
    <source>
        <dbReference type="SAM" id="MobiDB-lite"/>
    </source>
</evidence>
<organism evidence="2 3">
    <name type="scientific">Niabella digestorum</name>
    <dbReference type="NCBI Taxonomy" id="3117701"/>
    <lineage>
        <taxon>Bacteria</taxon>
        <taxon>Pseudomonadati</taxon>
        <taxon>Bacteroidota</taxon>
        <taxon>Chitinophagia</taxon>
        <taxon>Chitinophagales</taxon>
        <taxon>Chitinophagaceae</taxon>
        <taxon>Niabella</taxon>
    </lineage>
</organism>
<proteinExistence type="predicted"/>
<protein>
    <recommendedName>
        <fullName evidence="4">TonB C-terminal domain-containing protein</fullName>
    </recommendedName>
</protein>
<dbReference type="RefSeq" id="WP_330974377.1">
    <property type="nucleotide sequence ID" value="NZ_JAZGLY010000003.1"/>
</dbReference>
<gene>
    <name evidence="2" type="ORF">V2H41_06755</name>
</gene>